<keyword evidence="2 5" id="KW-0813">Transport</keyword>
<reference evidence="7 8" key="1">
    <citation type="journal article" date="2018" name="Sci. Rep.">
        <title>Raphidocelis subcapitata (=Pseudokirchneriella subcapitata) provides an insight into genome evolution and environmental adaptations in the Sphaeropleales.</title>
        <authorList>
            <person name="Suzuki S."/>
            <person name="Yamaguchi H."/>
            <person name="Nakajima N."/>
            <person name="Kawachi M."/>
        </authorList>
    </citation>
    <scope>NUCLEOTIDE SEQUENCE [LARGE SCALE GENOMIC DNA]</scope>
    <source>
        <strain evidence="7 8">NIES-35</strain>
    </source>
</reference>
<accession>A0A2V0NV07</accession>
<dbReference type="FunCoup" id="A0A2V0NV07">
    <property type="interactions" value="2264"/>
</dbReference>
<evidence type="ECO:0000259" key="6">
    <source>
        <dbReference type="Pfam" id="PF11698"/>
    </source>
</evidence>
<dbReference type="PANTHER" id="PTHR10698:SF0">
    <property type="entry name" value="V-TYPE PROTON ATPASE SUBUNIT H"/>
    <property type="match status" value="1"/>
</dbReference>
<keyword evidence="3 5" id="KW-0375">Hydrogen ion transport</keyword>
<keyword evidence="8" id="KW-1185">Reference proteome</keyword>
<comment type="similarity">
    <text evidence="1 5">Belongs to the V-ATPase H subunit family.</text>
</comment>
<evidence type="ECO:0000256" key="2">
    <source>
        <dbReference type="ARBA" id="ARBA00022448"/>
    </source>
</evidence>
<dbReference type="Gene3D" id="1.25.10.10">
    <property type="entry name" value="Leucine-rich Repeat Variant"/>
    <property type="match status" value="1"/>
</dbReference>
<dbReference type="Gene3D" id="1.25.40.150">
    <property type="entry name" value="V-type ATPase, subunit H, C-terminal domain"/>
    <property type="match status" value="1"/>
</dbReference>
<dbReference type="Proteomes" id="UP000247498">
    <property type="component" value="Unassembled WGS sequence"/>
</dbReference>
<evidence type="ECO:0000256" key="4">
    <source>
        <dbReference type="ARBA" id="ARBA00023065"/>
    </source>
</evidence>
<keyword evidence="4 5" id="KW-0406">Ion transport</keyword>
<dbReference type="Pfam" id="PF03224">
    <property type="entry name" value="V-ATPase_H_N"/>
    <property type="match status" value="1"/>
</dbReference>
<gene>
    <name evidence="7" type="ORF">Rsub_01965</name>
</gene>
<evidence type="ECO:0000256" key="5">
    <source>
        <dbReference type="PIRNR" id="PIRNR032184"/>
    </source>
</evidence>
<dbReference type="InParanoid" id="A0A2V0NV07"/>
<comment type="function">
    <text evidence="5">Subunit of the V1 complex of vacuolar(H+)-ATPase (V-ATPase), a multisubunit enzyme composed of a peripheral complex (V1) that hydrolyzes ATP and a membrane integral complex (V0) that translocates protons. V-ATPase is responsible for acidifying and maintaining the pH of intracellular compartments.</text>
</comment>
<dbReference type="InterPro" id="IPR016024">
    <property type="entry name" value="ARM-type_fold"/>
</dbReference>
<dbReference type="SUPFAM" id="SSF48371">
    <property type="entry name" value="ARM repeat"/>
    <property type="match status" value="1"/>
</dbReference>
<sequence>MAPPAAAAAYRIPTVPPALIDDDLNEILARDIPWETYVTARLISERDAQLLRRYDKRPEELQSSLLDEAGPALAEACVSVLRNVTKEETAQYLLALLVQMLAVNPGRAKLFHQDPGANAADPYSVFLRLLQRPDWFTQDKASRILAQVLAARPDRGDGPSSSASDAAASDPADAAIAAFVEWLCNQLRRPTNPTKSVPCAVAALATLLREKRARTLFTRGGGVQLLSPLLRSCNSPANSQLLYEICLCLWQLSYYRPAVEAMAGSGVVKGLVDVVKVAQKEKVVRVGLLALRNLLDDEQLGLAADMVEAGLPKVVVQRGLQTWGDEDIPPVLESVGDALKRGVTTMSSFDKYKKEVMSGMLDWTPMHTSELFWRQNIDRFEEKDFQVLRVLLKLLEASREVRTLAVACNDLGRFIETHPHGRYVVSDLRGKELVMRLMSHPDAEVQKRALLCVQKIMLPKDKLDFLAAASG</sequence>
<dbReference type="AlphaFoldDB" id="A0A2V0NV07"/>
<feature type="domain" description="ATPase V1 complex subunit H C-terminal" evidence="6">
    <location>
        <begin position="346"/>
        <end position="458"/>
    </location>
</feature>
<dbReference type="InterPro" id="IPR038497">
    <property type="entry name" value="ATPase_V1-cplx_hsu_C_sf"/>
</dbReference>
<evidence type="ECO:0000256" key="1">
    <source>
        <dbReference type="ARBA" id="ARBA00008613"/>
    </source>
</evidence>
<dbReference type="InterPro" id="IPR011987">
    <property type="entry name" value="ATPase_V1-cplx_hsu_C"/>
</dbReference>
<organism evidence="7 8">
    <name type="scientific">Raphidocelis subcapitata</name>
    <dbReference type="NCBI Taxonomy" id="307507"/>
    <lineage>
        <taxon>Eukaryota</taxon>
        <taxon>Viridiplantae</taxon>
        <taxon>Chlorophyta</taxon>
        <taxon>core chlorophytes</taxon>
        <taxon>Chlorophyceae</taxon>
        <taxon>CS clade</taxon>
        <taxon>Sphaeropleales</taxon>
        <taxon>Selenastraceae</taxon>
        <taxon>Raphidocelis</taxon>
    </lineage>
</organism>
<dbReference type="Pfam" id="PF11698">
    <property type="entry name" value="V-ATPase_H_C"/>
    <property type="match status" value="1"/>
</dbReference>
<protein>
    <recommendedName>
        <fullName evidence="5">V-type proton ATPase subunit H</fullName>
    </recommendedName>
</protein>
<proteinExistence type="inferred from homology"/>
<dbReference type="STRING" id="307507.A0A2V0NV07"/>
<evidence type="ECO:0000256" key="3">
    <source>
        <dbReference type="ARBA" id="ARBA00022781"/>
    </source>
</evidence>
<dbReference type="OrthoDB" id="10263554at2759"/>
<evidence type="ECO:0000313" key="7">
    <source>
        <dbReference type="EMBL" id="GBF89393.1"/>
    </source>
</evidence>
<dbReference type="GO" id="GO:0046961">
    <property type="term" value="F:proton-transporting ATPase activity, rotational mechanism"/>
    <property type="evidence" value="ECO:0007669"/>
    <property type="project" value="UniProtKB-UniRule"/>
</dbReference>
<dbReference type="PANTHER" id="PTHR10698">
    <property type="entry name" value="V-TYPE PROTON ATPASE SUBUNIT H"/>
    <property type="match status" value="1"/>
</dbReference>
<dbReference type="InterPro" id="IPR004908">
    <property type="entry name" value="ATPase_V1-cplx_hsu"/>
</dbReference>
<comment type="caution">
    <text evidence="7">The sequence shown here is derived from an EMBL/GenBank/DDBJ whole genome shotgun (WGS) entry which is preliminary data.</text>
</comment>
<name>A0A2V0NV07_9CHLO</name>
<dbReference type="EMBL" id="BDRX01000010">
    <property type="protein sequence ID" value="GBF89393.1"/>
    <property type="molecule type" value="Genomic_DNA"/>
</dbReference>
<dbReference type="InterPro" id="IPR011989">
    <property type="entry name" value="ARM-like"/>
</dbReference>
<comment type="subunit">
    <text evidence="5">V-ATPase is a heteromultimeric enzyme made up of two complexes: the ATP-hydrolytic V1 complex and the proton translocation V0 complex.</text>
</comment>
<evidence type="ECO:0000313" key="8">
    <source>
        <dbReference type="Proteomes" id="UP000247498"/>
    </source>
</evidence>
<dbReference type="GO" id="GO:0000221">
    <property type="term" value="C:vacuolar proton-transporting V-type ATPase, V1 domain"/>
    <property type="evidence" value="ECO:0007669"/>
    <property type="project" value="UniProtKB-UniRule"/>
</dbReference>
<dbReference type="PIRSF" id="PIRSF032184">
    <property type="entry name" value="ATPase_V1_H"/>
    <property type="match status" value="1"/>
</dbReference>